<feature type="transmembrane region" description="Helical" evidence="6">
    <location>
        <begin position="175"/>
        <end position="201"/>
    </location>
</feature>
<evidence type="ECO:0000256" key="3">
    <source>
        <dbReference type="ARBA" id="ARBA00022692"/>
    </source>
</evidence>
<dbReference type="InterPro" id="IPR052218">
    <property type="entry name" value="Preflagellin_Peptidase"/>
</dbReference>
<comment type="subcellular location">
    <subcellularLocation>
        <location evidence="1">Cell membrane</location>
        <topology evidence="1">Multi-pass membrane protein</topology>
    </subcellularLocation>
</comment>
<dbReference type="Pfam" id="PF06847">
    <property type="entry name" value="Arc_PepC_II"/>
    <property type="match status" value="1"/>
</dbReference>
<feature type="transmembrane region" description="Helical" evidence="6">
    <location>
        <begin position="56"/>
        <end position="74"/>
    </location>
</feature>
<evidence type="ECO:0000259" key="8">
    <source>
        <dbReference type="Pfam" id="PF06847"/>
    </source>
</evidence>
<feature type="domain" description="Prepilin type IV endopeptidase peptidase" evidence="7">
    <location>
        <begin position="11"/>
        <end position="189"/>
    </location>
</feature>
<evidence type="ECO:0000259" key="7">
    <source>
        <dbReference type="Pfam" id="PF01478"/>
    </source>
</evidence>
<dbReference type="EMBL" id="MIYZ01000001">
    <property type="protein sequence ID" value="OIR23128.1"/>
    <property type="molecule type" value="Genomic_DNA"/>
</dbReference>
<evidence type="ECO:0000313" key="9">
    <source>
        <dbReference type="EMBL" id="OIR23128.1"/>
    </source>
</evidence>
<dbReference type="Proteomes" id="UP000183615">
    <property type="component" value="Unassembled WGS sequence"/>
</dbReference>
<evidence type="ECO:0000256" key="4">
    <source>
        <dbReference type="ARBA" id="ARBA00022989"/>
    </source>
</evidence>
<feature type="transmembrane region" description="Helical" evidence="6">
    <location>
        <begin position="148"/>
        <end position="169"/>
    </location>
</feature>
<dbReference type="GO" id="GO:0004190">
    <property type="term" value="F:aspartic-type endopeptidase activity"/>
    <property type="evidence" value="ECO:0007669"/>
    <property type="project" value="InterPro"/>
</dbReference>
<feature type="transmembrane region" description="Helical" evidence="6">
    <location>
        <begin position="86"/>
        <end position="105"/>
    </location>
</feature>
<keyword evidence="5 6" id="KW-0472">Membrane</keyword>
<dbReference type="AlphaFoldDB" id="A0A1J5U3Z3"/>
<feature type="transmembrane region" description="Helical" evidence="6">
    <location>
        <begin position="274"/>
        <end position="297"/>
    </location>
</feature>
<gene>
    <name evidence="9" type="ORF">BET99_00255</name>
</gene>
<dbReference type="PANTHER" id="PTHR36506:SF1">
    <property type="entry name" value="PREFLAGELLIN PEPTIDASE"/>
    <property type="match status" value="1"/>
</dbReference>
<feature type="transmembrane region" description="Helical" evidence="6">
    <location>
        <begin position="6"/>
        <end position="21"/>
    </location>
</feature>
<evidence type="ECO:0000313" key="10">
    <source>
        <dbReference type="Proteomes" id="UP000183615"/>
    </source>
</evidence>
<comment type="caution">
    <text evidence="9">The sequence shown here is derived from an EMBL/GenBank/DDBJ whole genome shotgun (WGS) entry which is preliminary data.</text>
</comment>
<evidence type="ECO:0000256" key="2">
    <source>
        <dbReference type="ARBA" id="ARBA00022475"/>
    </source>
</evidence>
<evidence type="ECO:0008006" key="11">
    <source>
        <dbReference type="Google" id="ProtNLM"/>
    </source>
</evidence>
<keyword evidence="3 6" id="KW-0812">Transmembrane</keyword>
<dbReference type="Gene3D" id="6.10.250.3240">
    <property type="match status" value="1"/>
</dbReference>
<feature type="transmembrane region" description="Helical" evidence="6">
    <location>
        <begin position="117"/>
        <end position="136"/>
    </location>
</feature>
<dbReference type="Gene3D" id="1.20.120.1220">
    <property type="match status" value="2"/>
</dbReference>
<dbReference type="InterPro" id="IPR009655">
    <property type="entry name" value="Preflagellin_peptidase_C"/>
</dbReference>
<dbReference type="Pfam" id="PF01478">
    <property type="entry name" value="Peptidase_A24"/>
    <property type="match status" value="1"/>
</dbReference>
<protein>
    <recommendedName>
        <fullName evidence="11">Preflagellin peptidase C-terminal domain-containing protein</fullName>
    </recommendedName>
</protein>
<feature type="transmembrane region" description="Helical" evidence="6">
    <location>
        <begin position="33"/>
        <end position="50"/>
    </location>
</feature>
<feature type="domain" description="Preflagellin peptidase C-terminal" evidence="8">
    <location>
        <begin position="210"/>
        <end position="291"/>
    </location>
</feature>
<keyword evidence="4 6" id="KW-1133">Transmembrane helix</keyword>
<reference evidence="9 10" key="1">
    <citation type="submission" date="2016-08" db="EMBL/GenBank/DDBJ databases">
        <title>New Insights into Marine Group III Euryarchaeota, from dark to light.</title>
        <authorList>
            <person name="Haro-Moreno J.M."/>
            <person name="Rodriguez-Valera F."/>
            <person name="Lopez-Garcia P."/>
            <person name="Moreira D."/>
            <person name="Martin-Cuadrado A.B."/>
        </authorList>
    </citation>
    <scope>NUCLEOTIDE SEQUENCE [LARGE SCALE GENOMIC DNA]</scope>
    <source>
        <strain evidence="9">CG-Epi2</strain>
    </source>
</reference>
<evidence type="ECO:0000256" key="6">
    <source>
        <dbReference type="SAM" id="Phobius"/>
    </source>
</evidence>
<dbReference type="GO" id="GO:0005886">
    <property type="term" value="C:plasma membrane"/>
    <property type="evidence" value="ECO:0007669"/>
    <property type="project" value="UniProtKB-SubCell"/>
</dbReference>
<organism evidence="9 10">
    <name type="scientific">Marine Group III euryarchaeote CG-Epi2</name>
    <dbReference type="NCBI Taxonomy" id="1888996"/>
    <lineage>
        <taxon>Archaea</taxon>
        <taxon>Methanobacteriati</taxon>
        <taxon>Thermoplasmatota</taxon>
        <taxon>Thermoplasmata</taxon>
        <taxon>Candidatus Thermoprofundales</taxon>
    </lineage>
</organism>
<evidence type="ECO:0000256" key="1">
    <source>
        <dbReference type="ARBA" id="ARBA00004651"/>
    </source>
</evidence>
<proteinExistence type="predicted"/>
<name>A0A1J5U3Z3_9ARCH</name>
<sequence>MEILDWVRFFLGLGMLCYGSWTDLKTRRVPNQVWLISGSVASILLFYEFSLDNTDYHIWGLLFATVILFFNAFIDEYVLDNNQMYLWRFTQALAVICTIYFIMIVNPEEMQENNYRIVDILSISVLMLLMYTWFYFGPTIGGADVKAIMTIGLVVPFTISLDNSALMAFETRGFPYPFVVFMNSLLIYLLIPIGLLIYNIFRKNIDSPYFQMLFGTKMALEDARKSFVWPMEQVVGGKIVLVTFIKHKLDSDKEWDKLEEAGVTNPWISFKIPYIIPLTLSFIVSFVLGDLFSIYLVEPMNSIFS</sequence>
<accession>A0A1J5U3Z3</accession>
<dbReference type="InterPro" id="IPR000045">
    <property type="entry name" value="Prepilin_IV_endopep_pep"/>
</dbReference>
<dbReference type="PANTHER" id="PTHR36506">
    <property type="entry name" value="PREFLAGELLIN PEPTIDASE"/>
    <property type="match status" value="1"/>
</dbReference>
<keyword evidence="2" id="KW-1003">Cell membrane</keyword>
<evidence type="ECO:0000256" key="5">
    <source>
        <dbReference type="ARBA" id="ARBA00023136"/>
    </source>
</evidence>